<organism evidence="8 9">
    <name type="scientific">Maribacter algicola</name>
    <dbReference type="NCBI Taxonomy" id="2498892"/>
    <lineage>
        <taxon>Bacteria</taxon>
        <taxon>Pseudomonadati</taxon>
        <taxon>Bacteroidota</taxon>
        <taxon>Flavobacteriia</taxon>
        <taxon>Flavobacteriales</taxon>
        <taxon>Flavobacteriaceae</taxon>
        <taxon>Maribacter</taxon>
    </lineage>
</organism>
<dbReference type="GO" id="GO:0005886">
    <property type="term" value="C:plasma membrane"/>
    <property type="evidence" value="ECO:0007669"/>
    <property type="project" value="UniProtKB-SubCell"/>
</dbReference>
<dbReference type="Proteomes" id="UP000286990">
    <property type="component" value="Unassembled WGS sequence"/>
</dbReference>
<evidence type="ECO:0000256" key="4">
    <source>
        <dbReference type="ARBA" id="ARBA00022692"/>
    </source>
</evidence>
<evidence type="ECO:0000256" key="7">
    <source>
        <dbReference type="SAM" id="Phobius"/>
    </source>
</evidence>
<protein>
    <submittedName>
        <fullName evidence="8">DoxX family membrane protein</fullName>
    </submittedName>
</protein>
<sequence>MEYYFKIIIRPFEVSGHLPNLILLVPRILTGYSLSFIYAPNKFGTPWTPDSMDLSWFEVSKEFVNHIAYQGYPFDVMPNLFAWSIGFMEAVGGLLLILGLNTRVTSFFVFLTMAMGIFVRKWDGSWDILPVFIFFCVSFFYMGFGAGKFSLDYYIAKRYVN</sequence>
<keyword evidence="5 7" id="KW-1133">Transmembrane helix</keyword>
<feature type="transmembrane region" description="Helical" evidence="7">
    <location>
        <begin position="105"/>
        <end position="122"/>
    </location>
</feature>
<keyword evidence="9" id="KW-1185">Reference proteome</keyword>
<reference evidence="9" key="1">
    <citation type="submission" date="2018-12" db="EMBL/GenBank/DDBJ databases">
        <title>Maribacter lutimaris sp. nov., isolated from marine sediment.</title>
        <authorList>
            <person name="Kim K.K."/>
        </authorList>
    </citation>
    <scope>NUCLEOTIDE SEQUENCE [LARGE SCALE GENOMIC DNA]</scope>
    <source>
        <strain evidence="9">PoM-212</strain>
    </source>
</reference>
<keyword evidence="3" id="KW-1003">Cell membrane</keyword>
<feature type="transmembrane region" description="Helical" evidence="7">
    <location>
        <begin position="21"/>
        <end position="39"/>
    </location>
</feature>
<comment type="similarity">
    <text evidence="2">Belongs to the DoxX family.</text>
</comment>
<keyword evidence="6 7" id="KW-0472">Membrane</keyword>
<comment type="caution">
    <text evidence="8">The sequence shown here is derived from an EMBL/GenBank/DDBJ whole genome shotgun (WGS) entry which is preliminary data.</text>
</comment>
<dbReference type="PANTHER" id="PTHR33452">
    <property type="entry name" value="OXIDOREDUCTASE CATD-RELATED"/>
    <property type="match status" value="1"/>
</dbReference>
<dbReference type="InterPro" id="IPR032808">
    <property type="entry name" value="DoxX"/>
</dbReference>
<evidence type="ECO:0000256" key="3">
    <source>
        <dbReference type="ARBA" id="ARBA00022475"/>
    </source>
</evidence>
<proteinExistence type="inferred from homology"/>
<comment type="subcellular location">
    <subcellularLocation>
        <location evidence="1">Cell membrane</location>
        <topology evidence="1">Multi-pass membrane protein</topology>
    </subcellularLocation>
</comment>
<gene>
    <name evidence="8" type="ORF">DZC72_10275</name>
</gene>
<feature type="transmembrane region" description="Helical" evidence="7">
    <location>
        <begin position="80"/>
        <end position="98"/>
    </location>
</feature>
<name>A0A3R8WDR5_9FLAO</name>
<evidence type="ECO:0000256" key="1">
    <source>
        <dbReference type="ARBA" id="ARBA00004651"/>
    </source>
</evidence>
<evidence type="ECO:0000256" key="6">
    <source>
        <dbReference type="ARBA" id="ARBA00023136"/>
    </source>
</evidence>
<dbReference type="RefSeq" id="WP_125222827.1">
    <property type="nucleotide sequence ID" value="NZ_QUSX01000002.1"/>
</dbReference>
<accession>A0A3R8WDR5</accession>
<dbReference type="Pfam" id="PF07681">
    <property type="entry name" value="DoxX"/>
    <property type="match status" value="1"/>
</dbReference>
<dbReference type="PANTHER" id="PTHR33452:SF1">
    <property type="entry name" value="INNER MEMBRANE PROTEIN YPHA-RELATED"/>
    <property type="match status" value="1"/>
</dbReference>
<dbReference type="InterPro" id="IPR051907">
    <property type="entry name" value="DoxX-like_oxidoreductase"/>
</dbReference>
<evidence type="ECO:0000256" key="5">
    <source>
        <dbReference type="ARBA" id="ARBA00022989"/>
    </source>
</evidence>
<dbReference type="OrthoDB" id="879806at2"/>
<evidence type="ECO:0000256" key="2">
    <source>
        <dbReference type="ARBA" id="ARBA00006679"/>
    </source>
</evidence>
<dbReference type="EMBL" id="QUSX01000002">
    <property type="protein sequence ID" value="RRQ48106.1"/>
    <property type="molecule type" value="Genomic_DNA"/>
</dbReference>
<dbReference type="AlphaFoldDB" id="A0A3R8WDR5"/>
<keyword evidence="4 7" id="KW-0812">Transmembrane</keyword>
<evidence type="ECO:0000313" key="9">
    <source>
        <dbReference type="Proteomes" id="UP000286990"/>
    </source>
</evidence>
<evidence type="ECO:0000313" key="8">
    <source>
        <dbReference type="EMBL" id="RRQ48106.1"/>
    </source>
</evidence>
<feature type="transmembrane region" description="Helical" evidence="7">
    <location>
        <begin position="128"/>
        <end position="151"/>
    </location>
</feature>